<dbReference type="SMART" id="SM00448">
    <property type="entry name" value="REC"/>
    <property type="match status" value="1"/>
</dbReference>
<protein>
    <recommendedName>
        <fullName evidence="3">Response regulatory domain-containing protein</fullName>
    </recommendedName>
</protein>
<dbReference type="PROSITE" id="PS50110">
    <property type="entry name" value="RESPONSE_REGULATORY"/>
    <property type="match status" value="1"/>
</dbReference>
<evidence type="ECO:0000313" key="4">
    <source>
        <dbReference type="EMBL" id="AUZ88075.1"/>
    </source>
</evidence>
<keyword evidence="1 2" id="KW-0597">Phosphoprotein</keyword>
<organism evidence="4 5">
    <name type="scientific">Arthrobacter agilis</name>
    <dbReference type="NCBI Taxonomy" id="37921"/>
    <lineage>
        <taxon>Bacteria</taxon>
        <taxon>Bacillati</taxon>
        <taxon>Actinomycetota</taxon>
        <taxon>Actinomycetes</taxon>
        <taxon>Micrococcales</taxon>
        <taxon>Micrococcaceae</taxon>
        <taxon>Arthrobacter</taxon>
    </lineage>
</organism>
<dbReference type="InterPro" id="IPR011006">
    <property type="entry name" value="CheY-like_superfamily"/>
</dbReference>
<dbReference type="EMBL" id="CP024915">
    <property type="protein sequence ID" value="AUZ88075.1"/>
    <property type="molecule type" value="Genomic_DNA"/>
</dbReference>
<dbReference type="InterPro" id="IPR050595">
    <property type="entry name" value="Bact_response_regulator"/>
</dbReference>
<dbReference type="Proteomes" id="UP000239187">
    <property type="component" value="Chromosome"/>
</dbReference>
<gene>
    <name evidence="4" type="ORF">CVO76_10870</name>
</gene>
<evidence type="ECO:0000259" key="3">
    <source>
        <dbReference type="PROSITE" id="PS50110"/>
    </source>
</evidence>
<accession>A0A2L0UFP4</accession>
<proteinExistence type="predicted"/>
<evidence type="ECO:0000313" key="5">
    <source>
        <dbReference type="Proteomes" id="UP000239187"/>
    </source>
</evidence>
<evidence type="ECO:0000256" key="2">
    <source>
        <dbReference type="PROSITE-ProRule" id="PRU00169"/>
    </source>
</evidence>
<dbReference type="PANTHER" id="PTHR44591">
    <property type="entry name" value="STRESS RESPONSE REGULATOR PROTEIN 1"/>
    <property type="match status" value="1"/>
</dbReference>
<feature type="modified residue" description="4-aspartylphosphate" evidence="2">
    <location>
        <position position="55"/>
    </location>
</feature>
<name>A0A2L0UFP4_9MICC</name>
<reference evidence="4 5" key="1">
    <citation type="submission" date="2017-11" db="EMBL/GenBank/DDBJ databases">
        <title>Draft genome of Arthrobacter agilis strain UMCV2, a plant growth-promoting rhizobacterium and biocontrol capacity of phytopathogenic fungi.</title>
        <authorList>
            <person name="Martinez-Camara R."/>
            <person name="Santoyo G."/>
            <person name="Moreno-Hagelsieb G."/>
            <person name="Valencia-Cantero E."/>
        </authorList>
    </citation>
    <scope>NUCLEOTIDE SEQUENCE [LARGE SCALE GENOMIC DNA]</scope>
    <source>
        <strain evidence="4 5">UMCV2</strain>
    </source>
</reference>
<dbReference type="PANTHER" id="PTHR44591:SF22">
    <property type="entry name" value="CHEY SUBFAMILY"/>
    <property type="match status" value="1"/>
</dbReference>
<dbReference type="RefSeq" id="WP_133081321.1">
    <property type="nucleotide sequence ID" value="NZ_CP024915.1"/>
</dbReference>
<dbReference type="Gene3D" id="3.40.50.2300">
    <property type="match status" value="1"/>
</dbReference>
<dbReference type="GO" id="GO:0000160">
    <property type="term" value="P:phosphorelay signal transduction system"/>
    <property type="evidence" value="ECO:0007669"/>
    <property type="project" value="InterPro"/>
</dbReference>
<dbReference type="InterPro" id="IPR001789">
    <property type="entry name" value="Sig_transdc_resp-reg_receiver"/>
</dbReference>
<dbReference type="Pfam" id="PF00072">
    <property type="entry name" value="Response_reg"/>
    <property type="match status" value="1"/>
</dbReference>
<evidence type="ECO:0000256" key="1">
    <source>
        <dbReference type="ARBA" id="ARBA00022553"/>
    </source>
</evidence>
<dbReference type="SUPFAM" id="SSF52172">
    <property type="entry name" value="CheY-like"/>
    <property type="match status" value="1"/>
</dbReference>
<sequence length="125" mass="13447">MDEQRNAVVIEDDADIRQLLVIVLSSRGFTVHEAVTGAEGERLVETVDPQLVTLDLNLPDSDGIDVCAHLRVGSDAHILTISARPPQLTEEQCLAAGSNHFMAKPFSPRLLGAYLDGVFPRASAA</sequence>
<dbReference type="AlphaFoldDB" id="A0A2L0UFP4"/>
<feature type="domain" description="Response regulatory" evidence="3">
    <location>
        <begin position="6"/>
        <end position="119"/>
    </location>
</feature>